<dbReference type="EMBL" id="BLXU01000001">
    <property type="protein sequence ID" value="GFO51053.1"/>
    <property type="molecule type" value="Genomic_DNA"/>
</dbReference>
<evidence type="ECO:0000256" key="3">
    <source>
        <dbReference type="ARBA" id="ARBA00038493"/>
    </source>
</evidence>
<dbReference type="GO" id="GO:0019243">
    <property type="term" value="P:methylglyoxal catabolic process to D-lactate via S-lactoyl-glutathione"/>
    <property type="evidence" value="ECO:0007669"/>
    <property type="project" value="TreeGrafter"/>
</dbReference>
<evidence type="ECO:0000259" key="4">
    <source>
        <dbReference type="Pfam" id="PF01965"/>
    </source>
</evidence>
<feature type="domain" description="DJ-1/PfpI" evidence="4">
    <location>
        <begin position="39"/>
        <end position="232"/>
    </location>
</feature>
<dbReference type="PANTHER" id="PTHR48094">
    <property type="entry name" value="PROTEIN/NUCLEIC ACID DEGLYCASE DJ-1-RELATED"/>
    <property type="match status" value="1"/>
</dbReference>
<keyword evidence="2" id="KW-0456">Lyase</keyword>
<reference evidence="5 6" key="1">
    <citation type="submission" date="2020-06" db="EMBL/GenBank/DDBJ databases">
        <title>Draft genome sequence of Lactic acid bacteria from Okinawan-style tofu.</title>
        <authorList>
            <person name="Takara I."/>
            <person name="Ikematsu S."/>
        </authorList>
    </citation>
    <scope>NUCLEOTIDE SEQUENCE [LARGE SCALE GENOMIC DNA]</scope>
    <source>
        <strain evidence="6">lg38</strain>
    </source>
</reference>
<dbReference type="AlphaFoldDB" id="A0A6L2ZSG6"/>
<gene>
    <name evidence="5" type="ORF">ikelab_03280</name>
</gene>
<accession>A0A6L2ZSG6</accession>
<dbReference type="GO" id="GO:0019172">
    <property type="term" value="F:glyoxalase III activity"/>
    <property type="evidence" value="ECO:0007669"/>
    <property type="project" value="TreeGrafter"/>
</dbReference>
<comment type="similarity">
    <text evidence="3">Belongs to the peptidase C56 family. HSP31-like subfamily.</text>
</comment>
<dbReference type="Proteomes" id="UP000504756">
    <property type="component" value="Unassembled WGS sequence"/>
</dbReference>
<dbReference type="InterPro" id="IPR002818">
    <property type="entry name" value="DJ-1/PfpI"/>
</dbReference>
<dbReference type="PANTHER" id="PTHR48094:SF11">
    <property type="entry name" value="GLUTATHIONE-INDEPENDENT GLYOXALASE HSP31-RELATED"/>
    <property type="match status" value="1"/>
</dbReference>
<sequence>MILTGKESQKMTKKILIIETNTPKYDVTDRATGLWLGETTHFYEEIISAGYEVDFASPQGGYVPLDPESFKYANAIDWKWYTNRNFREVALSNTKKISDLNSEDYGAIYFTGGHGVLWDYPEDKALMKVAEEIYDAGGFITSVCHGAAGLLNLKDEVGEYLIKDKIVTGFTNEEEELNGTTAAVPFLTETELNQRGARYKKDSAFKAFAVRDGRIITGQNPQSPQKVAELLVAELRKLNQ</sequence>
<evidence type="ECO:0000313" key="6">
    <source>
        <dbReference type="Proteomes" id="UP000504756"/>
    </source>
</evidence>
<evidence type="ECO:0000256" key="1">
    <source>
        <dbReference type="ARBA" id="ARBA00023016"/>
    </source>
</evidence>
<dbReference type="CDD" id="cd03141">
    <property type="entry name" value="GATase1_Hsp31_like"/>
    <property type="match status" value="1"/>
</dbReference>
<keyword evidence="1" id="KW-0346">Stress response</keyword>
<organism evidence="5 6">
    <name type="scientific">Lactococcus garvieae</name>
    <dbReference type="NCBI Taxonomy" id="1363"/>
    <lineage>
        <taxon>Bacteria</taxon>
        <taxon>Bacillati</taxon>
        <taxon>Bacillota</taxon>
        <taxon>Bacilli</taxon>
        <taxon>Lactobacillales</taxon>
        <taxon>Streptococcaceae</taxon>
        <taxon>Lactococcus</taxon>
    </lineage>
</organism>
<dbReference type="InterPro" id="IPR029062">
    <property type="entry name" value="Class_I_gatase-like"/>
</dbReference>
<evidence type="ECO:0000313" key="5">
    <source>
        <dbReference type="EMBL" id="GFO51053.1"/>
    </source>
</evidence>
<dbReference type="InterPro" id="IPR050325">
    <property type="entry name" value="Prot/Nucl_acid_deglycase"/>
</dbReference>
<name>A0A6L2ZSG6_9LACT</name>
<dbReference type="SUPFAM" id="SSF52317">
    <property type="entry name" value="Class I glutamine amidotransferase-like"/>
    <property type="match status" value="1"/>
</dbReference>
<proteinExistence type="inferred from homology"/>
<evidence type="ECO:0000256" key="2">
    <source>
        <dbReference type="ARBA" id="ARBA00023239"/>
    </source>
</evidence>
<dbReference type="Pfam" id="PF01965">
    <property type="entry name" value="DJ-1_PfpI"/>
    <property type="match status" value="1"/>
</dbReference>
<dbReference type="GO" id="GO:0005737">
    <property type="term" value="C:cytoplasm"/>
    <property type="evidence" value="ECO:0007669"/>
    <property type="project" value="TreeGrafter"/>
</dbReference>
<dbReference type="Gene3D" id="3.40.50.880">
    <property type="match status" value="1"/>
</dbReference>
<protein>
    <submittedName>
        <fullName evidence="5">Peptidase C56</fullName>
    </submittedName>
</protein>
<comment type="caution">
    <text evidence="5">The sequence shown here is derived from an EMBL/GenBank/DDBJ whole genome shotgun (WGS) entry which is preliminary data.</text>
</comment>